<evidence type="ECO:0000313" key="1">
    <source>
        <dbReference type="EMBL" id="CAG8632463.1"/>
    </source>
</evidence>
<keyword evidence="2" id="KW-1185">Reference proteome</keyword>
<name>A0ACA9N7A2_9GLOM</name>
<comment type="caution">
    <text evidence="1">The sequence shown here is derived from an EMBL/GenBank/DDBJ whole genome shotgun (WGS) entry which is preliminary data.</text>
</comment>
<proteinExistence type="predicted"/>
<evidence type="ECO:0000313" key="2">
    <source>
        <dbReference type="Proteomes" id="UP000789860"/>
    </source>
</evidence>
<dbReference type="Proteomes" id="UP000789860">
    <property type="component" value="Unassembled WGS sequence"/>
</dbReference>
<dbReference type="EMBL" id="CAJVPM010019946">
    <property type="protein sequence ID" value="CAG8632463.1"/>
    <property type="molecule type" value="Genomic_DNA"/>
</dbReference>
<sequence>NNELTSTKIPILTYKDNREVVNTEVIDNSKDIEVSIIKIEEVVIYRVIKDNNL</sequence>
<feature type="non-terminal residue" evidence="1">
    <location>
        <position position="1"/>
    </location>
</feature>
<organism evidence="1 2">
    <name type="scientific">Scutellospora calospora</name>
    <dbReference type="NCBI Taxonomy" id="85575"/>
    <lineage>
        <taxon>Eukaryota</taxon>
        <taxon>Fungi</taxon>
        <taxon>Fungi incertae sedis</taxon>
        <taxon>Mucoromycota</taxon>
        <taxon>Glomeromycotina</taxon>
        <taxon>Glomeromycetes</taxon>
        <taxon>Diversisporales</taxon>
        <taxon>Gigasporaceae</taxon>
        <taxon>Scutellospora</taxon>
    </lineage>
</organism>
<gene>
    <name evidence="1" type="ORF">SCALOS_LOCUS8018</name>
</gene>
<accession>A0ACA9N7A2</accession>
<reference evidence="1" key="1">
    <citation type="submission" date="2021-06" db="EMBL/GenBank/DDBJ databases">
        <authorList>
            <person name="Kallberg Y."/>
            <person name="Tangrot J."/>
            <person name="Rosling A."/>
        </authorList>
    </citation>
    <scope>NUCLEOTIDE SEQUENCE</scope>
    <source>
        <strain evidence="1">AU212A</strain>
    </source>
</reference>
<protein>
    <submittedName>
        <fullName evidence="1">4003_t:CDS:1</fullName>
    </submittedName>
</protein>